<evidence type="ECO:0000313" key="6">
    <source>
        <dbReference type="Proteomes" id="UP001501666"/>
    </source>
</evidence>
<dbReference type="PANTHER" id="PTHR22953:SF153">
    <property type="entry name" value="PURPLE ACID PHOSPHATASE"/>
    <property type="match status" value="1"/>
</dbReference>
<name>A0ABN3RAH6_9ACTN</name>
<feature type="domain" description="F5/8 type C" evidence="3">
    <location>
        <begin position="17"/>
        <end position="155"/>
    </location>
</feature>
<dbReference type="InterPro" id="IPR029052">
    <property type="entry name" value="Metallo-depent_PP-like"/>
</dbReference>
<evidence type="ECO:0000256" key="2">
    <source>
        <dbReference type="SAM" id="SignalP"/>
    </source>
</evidence>
<dbReference type="Pfam" id="PF00149">
    <property type="entry name" value="Metallophos"/>
    <property type="match status" value="1"/>
</dbReference>
<evidence type="ECO:0000313" key="5">
    <source>
        <dbReference type="EMBL" id="GAA2647876.1"/>
    </source>
</evidence>
<keyword evidence="1 2" id="KW-0732">Signal</keyword>
<dbReference type="InterPro" id="IPR000421">
    <property type="entry name" value="FA58C"/>
</dbReference>
<reference evidence="5 6" key="1">
    <citation type="journal article" date="2019" name="Int. J. Syst. Evol. Microbiol.">
        <title>The Global Catalogue of Microorganisms (GCM) 10K type strain sequencing project: providing services to taxonomists for standard genome sequencing and annotation.</title>
        <authorList>
            <consortium name="The Broad Institute Genomics Platform"/>
            <consortium name="The Broad Institute Genome Sequencing Center for Infectious Disease"/>
            <person name="Wu L."/>
            <person name="Ma J."/>
        </authorList>
    </citation>
    <scope>NUCLEOTIDE SEQUENCE [LARGE SCALE GENOMIC DNA]</scope>
    <source>
        <strain evidence="5 6">JCM 6835</strain>
    </source>
</reference>
<dbReference type="PANTHER" id="PTHR22953">
    <property type="entry name" value="ACID PHOSPHATASE RELATED"/>
    <property type="match status" value="1"/>
</dbReference>
<protein>
    <submittedName>
        <fullName evidence="5">Discoidin domain-containing protein</fullName>
    </submittedName>
</protein>
<dbReference type="EMBL" id="BAAATE010000002">
    <property type="protein sequence ID" value="GAA2647876.1"/>
    <property type="molecule type" value="Genomic_DNA"/>
</dbReference>
<dbReference type="RefSeq" id="WP_346143901.1">
    <property type="nucleotide sequence ID" value="NZ_BAAATE010000002.1"/>
</dbReference>
<organism evidence="5 6">
    <name type="scientific">Nonomuraea recticatena</name>
    <dbReference type="NCBI Taxonomy" id="46178"/>
    <lineage>
        <taxon>Bacteria</taxon>
        <taxon>Bacillati</taxon>
        <taxon>Actinomycetota</taxon>
        <taxon>Actinomycetes</taxon>
        <taxon>Streptosporangiales</taxon>
        <taxon>Streptosporangiaceae</taxon>
        <taxon>Nonomuraea</taxon>
    </lineage>
</organism>
<dbReference type="CDD" id="cd04082">
    <property type="entry name" value="CBM35_pectate_lyase-like"/>
    <property type="match status" value="1"/>
</dbReference>
<dbReference type="PROSITE" id="PS50022">
    <property type="entry name" value="FA58C_3"/>
    <property type="match status" value="1"/>
</dbReference>
<dbReference type="Gene3D" id="3.60.21.10">
    <property type="match status" value="1"/>
</dbReference>
<feature type="chain" id="PRO_5047396670" evidence="2">
    <location>
        <begin position="25"/>
        <end position="556"/>
    </location>
</feature>
<keyword evidence="6" id="KW-1185">Reference proteome</keyword>
<feature type="signal peptide" evidence="2">
    <location>
        <begin position="1"/>
        <end position="24"/>
    </location>
</feature>
<dbReference type="InterPro" id="IPR008979">
    <property type="entry name" value="Galactose-bd-like_sf"/>
</dbReference>
<dbReference type="SUPFAM" id="SSF56300">
    <property type="entry name" value="Metallo-dependent phosphatases"/>
    <property type="match status" value="1"/>
</dbReference>
<proteinExistence type="predicted"/>
<dbReference type="Pfam" id="PF00754">
    <property type="entry name" value="F5_F8_type_C"/>
    <property type="match status" value="1"/>
</dbReference>
<dbReference type="Gene3D" id="2.60.120.260">
    <property type="entry name" value="Galactose-binding domain-like"/>
    <property type="match status" value="2"/>
</dbReference>
<accession>A0ABN3RAH6</accession>
<sequence length="556" mass="58561">MPRALLLSLILLAGLLVGPAAATAAESLLSQGKPATASSVEDATLGAASAFDGDLTTTRWASVEGHDPEWLQVDLGAVTPLTRVKLTWEAAYGKAYQIQASNDGAAWTTLYSTSSGDGGTDDLTVSGSGRYVRMYGTARGTAYGYSLYEMQVYGEGGPGNPGPDYQAENATLSQASVAANHAGFTGSGFVDYVNVAGGYVEWTVTAATAGAHNLTLRYANGTTANRPLAVAVNGVTVNRDFPGTGAWSTWADVTLTATLNAGANTVRATATAATGGPNLDKLTVGPATGGGSFVVAAAGDIADQCTASSSSCMHPKTANVVKSMNPEFVITMGDNQYDDARLQDFTAYYDKTWGSFKSKTRPVPGNHETYDPAGSLAGYKSYFGSIAYPNGKSYYSYDHGNWHFVALDSNAFDQSAQINWLKADLAANTKRCVAAYWHHPLFSSGEHGNDPVSRPVWQALYDKRADLVLNGHDHHYERFGPQNPSAQADPNGIVEILGGMGGAPPYNIENVQPNSQKRLSGTFGVVKLSLGESTFSWQLIGVDGAVKDTSPTYTCH</sequence>
<gene>
    <name evidence="5" type="ORF">GCM10010412_011720</name>
</gene>
<feature type="domain" description="CBM6" evidence="4">
    <location>
        <begin position="163"/>
        <end position="285"/>
    </location>
</feature>
<dbReference type="InterPro" id="IPR039331">
    <property type="entry name" value="PAPs-like"/>
</dbReference>
<dbReference type="SUPFAM" id="SSF49785">
    <property type="entry name" value="Galactose-binding domain-like"/>
    <property type="match status" value="2"/>
</dbReference>
<dbReference type="Proteomes" id="UP001501666">
    <property type="component" value="Unassembled WGS sequence"/>
</dbReference>
<evidence type="ECO:0000259" key="4">
    <source>
        <dbReference type="PROSITE" id="PS51175"/>
    </source>
</evidence>
<evidence type="ECO:0000256" key="1">
    <source>
        <dbReference type="ARBA" id="ARBA00022729"/>
    </source>
</evidence>
<comment type="caution">
    <text evidence="5">The sequence shown here is derived from an EMBL/GenBank/DDBJ whole genome shotgun (WGS) entry which is preliminary data.</text>
</comment>
<dbReference type="Pfam" id="PF16990">
    <property type="entry name" value="CBM_35"/>
    <property type="match status" value="1"/>
</dbReference>
<evidence type="ECO:0000259" key="3">
    <source>
        <dbReference type="PROSITE" id="PS50022"/>
    </source>
</evidence>
<dbReference type="InterPro" id="IPR005084">
    <property type="entry name" value="CBM6"/>
</dbReference>
<dbReference type="InterPro" id="IPR004843">
    <property type="entry name" value="Calcineurin-like_PHP"/>
</dbReference>
<dbReference type="PROSITE" id="PS51175">
    <property type="entry name" value="CBM6"/>
    <property type="match status" value="1"/>
</dbReference>